<reference evidence="1 2" key="2">
    <citation type="journal article" date="2022" name="Mol. Ecol. Resour.">
        <title>The genomes of chicory, endive, great burdock and yacon provide insights into Asteraceae paleo-polyploidization history and plant inulin production.</title>
        <authorList>
            <person name="Fan W."/>
            <person name="Wang S."/>
            <person name="Wang H."/>
            <person name="Wang A."/>
            <person name="Jiang F."/>
            <person name="Liu H."/>
            <person name="Zhao H."/>
            <person name="Xu D."/>
            <person name="Zhang Y."/>
        </authorList>
    </citation>
    <scope>NUCLEOTIDE SEQUENCE [LARGE SCALE GENOMIC DNA]</scope>
    <source>
        <strain evidence="2">cv. Yunnan</strain>
        <tissue evidence="1">Leaves</tissue>
    </source>
</reference>
<evidence type="ECO:0000313" key="1">
    <source>
        <dbReference type="EMBL" id="KAI3786429.1"/>
    </source>
</evidence>
<protein>
    <submittedName>
        <fullName evidence="1">Uncharacterized protein</fullName>
    </submittedName>
</protein>
<name>A0ACB9GS28_9ASTR</name>
<dbReference type="EMBL" id="CM042030">
    <property type="protein sequence ID" value="KAI3786429.1"/>
    <property type="molecule type" value="Genomic_DNA"/>
</dbReference>
<evidence type="ECO:0000313" key="2">
    <source>
        <dbReference type="Proteomes" id="UP001056120"/>
    </source>
</evidence>
<proteinExistence type="predicted"/>
<gene>
    <name evidence="1" type="ORF">L1987_40100</name>
</gene>
<comment type="caution">
    <text evidence="1">The sequence shown here is derived from an EMBL/GenBank/DDBJ whole genome shotgun (WGS) entry which is preliminary data.</text>
</comment>
<keyword evidence="2" id="KW-1185">Reference proteome</keyword>
<sequence>MIHRLSITEDKELDKGRICPYYSPRALVFKHCPGKQSRLHKRLTFWFLKRQVCRCFVDLLVHISYKNEGQICK</sequence>
<accession>A0ACB9GS28</accession>
<dbReference type="Proteomes" id="UP001056120">
    <property type="component" value="Linkage Group LG13"/>
</dbReference>
<organism evidence="1 2">
    <name type="scientific">Smallanthus sonchifolius</name>
    <dbReference type="NCBI Taxonomy" id="185202"/>
    <lineage>
        <taxon>Eukaryota</taxon>
        <taxon>Viridiplantae</taxon>
        <taxon>Streptophyta</taxon>
        <taxon>Embryophyta</taxon>
        <taxon>Tracheophyta</taxon>
        <taxon>Spermatophyta</taxon>
        <taxon>Magnoliopsida</taxon>
        <taxon>eudicotyledons</taxon>
        <taxon>Gunneridae</taxon>
        <taxon>Pentapetalae</taxon>
        <taxon>asterids</taxon>
        <taxon>campanulids</taxon>
        <taxon>Asterales</taxon>
        <taxon>Asteraceae</taxon>
        <taxon>Asteroideae</taxon>
        <taxon>Heliantheae alliance</taxon>
        <taxon>Millerieae</taxon>
        <taxon>Smallanthus</taxon>
    </lineage>
</organism>
<reference evidence="2" key="1">
    <citation type="journal article" date="2022" name="Mol. Ecol. Resour.">
        <title>The genomes of chicory, endive, great burdock and yacon provide insights into Asteraceae palaeo-polyploidization history and plant inulin production.</title>
        <authorList>
            <person name="Fan W."/>
            <person name="Wang S."/>
            <person name="Wang H."/>
            <person name="Wang A."/>
            <person name="Jiang F."/>
            <person name="Liu H."/>
            <person name="Zhao H."/>
            <person name="Xu D."/>
            <person name="Zhang Y."/>
        </authorList>
    </citation>
    <scope>NUCLEOTIDE SEQUENCE [LARGE SCALE GENOMIC DNA]</scope>
    <source>
        <strain evidence="2">cv. Yunnan</strain>
    </source>
</reference>